<keyword evidence="3" id="KW-1185">Reference proteome</keyword>
<keyword evidence="1" id="KW-0812">Transmembrane</keyword>
<protein>
    <recommendedName>
        <fullName evidence="4">Phage abortive infection protein</fullName>
    </recommendedName>
</protein>
<dbReference type="Proteomes" id="UP000297649">
    <property type="component" value="Unassembled WGS sequence"/>
</dbReference>
<name>A0A6H3NJU5_9LEPT</name>
<evidence type="ECO:0000313" key="3">
    <source>
        <dbReference type="Proteomes" id="UP000297649"/>
    </source>
</evidence>
<keyword evidence="1" id="KW-1133">Transmembrane helix</keyword>
<dbReference type="InterPro" id="IPR031709">
    <property type="entry name" value="PutAbiC"/>
</dbReference>
<dbReference type="AlphaFoldDB" id="A0A6H3NJU5"/>
<dbReference type="EMBL" id="RQHU01000020">
    <property type="protein sequence ID" value="TGN11778.1"/>
    <property type="molecule type" value="Genomic_DNA"/>
</dbReference>
<comment type="caution">
    <text evidence="2">The sequence shown here is derived from an EMBL/GenBank/DDBJ whole genome shotgun (WGS) entry which is preliminary data.</text>
</comment>
<proteinExistence type="predicted"/>
<feature type="transmembrane region" description="Helical" evidence="1">
    <location>
        <begin position="7"/>
        <end position="28"/>
    </location>
</feature>
<dbReference type="RefSeq" id="WP_135746210.1">
    <property type="nucleotide sequence ID" value="NZ_JAIZBL010000003.1"/>
</dbReference>
<evidence type="ECO:0000256" key="1">
    <source>
        <dbReference type="SAM" id="Phobius"/>
    </source>
</evidence>
<gene>
    <name evidence="2" type="ORF">EHR08_16945</name>
</gene>
<keyword evidence="1" id="KW-0472">Membrane</keyword>
<organism evidence="2 3">
    <name type="scientific">Leptospira bandrabouensis</name>
    <dbReference type="NCBI Taxonomy" id="2484903"/>
    <lineage>
        <taxon>Bacteria</taxon>
        <taxon>Pseudomonadati</taxon>
        <taxon>Spirochaetota</taxon>
        <taxon>Spirochaetia</taxon>
        <taxon>Leptospirales</taxon>
        <taxon>Leptospiraceae</taxon>
        <taxon>Leptospira</taxon>
    </lineage>
</organism>
<dbReference type="OrthoDB" id="346283at2"/>
<accession>A0A6H3NJU5</accession>
<evidence type="ECO:0008006" key="4">
    <source>
        <dbReference type="Google" id="ProtNLM"/>
    </source>
</evidence>
<evidence type="ECO:0000313" key="2">
    <source>
        <dbReference type="EMBL" id="TGN11778.1"/>
    </source>
</evidence>
<feature type="transmembrane region" description="Helical" evidence="1">
    <location>
        <begin position="40"/>
        <end position="61"/>
    </location>
</feature>
<sequence length="231" mass="27106">MKIPISLLIILTFAPLVTYIYNFGFGFSDKIETWGVFGDFIGGVLNPILSFSTLIAVLYSLKIQRDEFTEVQRKESFQIYENKKHNFETTFFNFINHLNNLINSFQQNIEYSSSLEIDMVNTQPGRVTFYQNIADSLSEFEKDSEQNIYSLIQNAILKIYFKYIWNILKYIADTKLIEENEKHFYCEIFKSQLSSDEIKFITKALSKIDKKLYDKLLVFDFFTDTFSSGPD</sequence>
<reference evidence="2" key="1">
    <citation type="journal article" date="2019" name="PLoS Negl. Trop. Dis.">
        <title>Revisiting the worldwide diversity of Leptospira species in the environment.</title>
        <authorList>
            <person name="Vincent A.T."/>
            <person name="Schiettekatte O."/>
            <person name="Bourhy P."/>
            <person name="Veyrier F.J."/>
            <person name="Picardeau M."/>
        </authorList>
    </citation>
    <scope>NUCLEOTIDE SEQUENCE [LARGE SCALE GENOMIC DNA]</scope>
    <source>
        <strain evidence="2">201601109</strain>
    </source>
</reference>
<dbReference type="Pfam" id="PF16872">
    <property type="entry name" value="putAbiC"/>
    <property type="match status" value="1"/>
</dbReference>